<organism evidence="4 5">
    <name type="scientific">Clostridium rhizosphaerae</name>
    <dbReference type="NCBI Taxonomy" id="2803861"/>
    <lineage>
        <taxon>Bacteria</taxon>
        <taxon>Bacillati</taxon>
        <taxon>Bacillota</taxon>
        <taxon>Clostridia</taxon>
        <taxon>Eubacteriales</taxon>
        <taxon>Clostridiaceae</taxon>
        <taxon>Clostridium</taxon>
    </lineage>
</organism>
<dbReference type="InterPro" id="IPR000182">
    <property type="entry name" value="GNAT_dom"/>
</dbReference>
<dbReference type="EMBL" id="JAESWC010000001">
    <property type="protein sequence ID" value="MBL4934526.1"/>
    <property type="molecule type" value="Genomic_DNA"/>
</dbReference>
<evidence type="ECO:0000313" key="4">
    <source>
        <dbReference type="EMBL" id="MBL4934526.1"/>
    </source>
</evidence>
<keyword evidence="2" id="KW-0012">Acyltransferase</keyword>
<dbReference type="PANTHER" id="PTHR43626:SF4">
    <property type="entry name" value="GCN5-RELATED N-ACETYLTRANSFERASE 2, CHLOROPLASTIC"/>
    <property type="match status" value="1"/>
</dbReference>
<sequence>METIKYEFIYSLSEVQILNLLENFKRENWSENRQIDDVKKMLENSWIIAIIDSSNGKIIAFARVLSDFIYRAFIYDVIVSKEYRGLKFGKLIINSILNNKDFIGVERIELYCKDKNVEFYKKLGFEKVPSGINTMRYGGRII</sequence>
<gene>
    <name evidence="4" type="ORF">JK636_01995</name>
</gene>
<reference evidence="4 5" key="1">
    <citation type="submission" date="2021-01" db="EMBL/GenBank/DDBJ databases">
        <title>Genome public.</title>
        <authorList>
            <person name="Liu C."/>
            <person name="Sun Q."/>
        </authorList>
    </citation>
    <scope>NUCLEOTIDE SEQUENCE [LARGE SCALE GENOMIC DNA]</scope>
    <source>
        <strain evidence="4 5">YIM B02515</strain>
    </source>
</reference>
<feature type="domain" description="N-acetyltransferase" evidence="3">
    <location>
        <begin position="7"/>
        <end position="142"/>
    </location>
</feature>
<proteinExistence type="predicted"/>
<dbReference type="PROSITE" id="PS51186">
    <property type="entry name" value="GNAT"/>
    <property type="match status" value="1"/>
</dbReference>
<name>A0ABS1T5J5_9CLOT</name>
<evidence type="ECO:0000256" key="1">
    <source>
        <dbReference type="ARBA" id="ARBA00022679"/>
    </source>
</evidence>
<dbReference type="Pfam" id="PF00583">
    <property type="entry name" value="Acetyltransf_1"/>
    <property type="match status" value="1"/>
</dbReference>
<dbReference type="SUPFAM" id="SSF55729">
    <property type="entry name" value="Acyl-CoA N-acyltransferases (Nat)"/>
    <property type="match status" value="1"/>
</dbReference>
<dbReference type="RefSeq" id="WP_202747157.1">
    <property type="nucleotide sequence ID" value="NZ_JAESWC010000001.1"/>
</dbReference>
<dbReference type="Gene3D" id="3.40.630.30">
    <property type="match status" value="1"/>
</dbReference>
<comment type="caution">
    <text evidence="4">The sequence shown here is derived from an EMBL/GenBank/DDBJ whole genome shotgun (WGS) entry which is preliminary data.</text>
</comment>
<evidence type="ECO:0000256" key="2">
    <source>
        <dbReference type="ARBA" id="ARBA00023315"/>
    </source>
</evidence>
<dbReference type="Proteomes" id="UP000632377">
    <property type="component" value="Unassembled WGS sequence"/>
</dbReference>
<dbReference type="InterPro" id="IPR045039">
    <property type="entry name" value="NSI-like"/>
</dbReference>
<dbReference type="PANTHER" id="PTHR43626">
    <property type="entry name" value="ACYL-COA N-ACYLTRANSFERASE"/>
    <property type="match status" value="1"/>
</dbReference>
<evidence type="ECO:0000313" key="5">
    <source>
        <dbReference type="Proteomes" id="UP000632377"/>
    </source>
</evidence>
<keyword evidence="1" id="KW-0808">Transferase</keyword>
<accession>A0ABS1T5J5</accession>
<dbReference type="InterPro" id="IPR016181">
    <property type="entry name" value="Acyl_CoA_acyltransferase"/>
</dbReference>
<keyword evidence="5" id="KW-1185">Reference proteome</keyword>
<evidence type="ECO:0000259" key="3">
    <source>
        <dbReference type="PROSITE" id="PS51186"/>
    </source>
</evidence>
<protein>
    <submittedName>
        <fullName evidence="4">GNAT family N-acetyltransferase</fullName>
    </submittedName>
</protein>